<name>A0ABP8JA63_9MICO</name>
<sequence>MGDAMGAEVSSQSYSREERQRYREKVRQNLDVFEKMLNTSSFEFDRPMTGLEIELNLVDADMQPHFHNAEVLAAIADEDYQTELAQYNIELNVPPRPLPGDSALELETELRASLNRAAAKAQEVGSKIVAIGILPTIMPEHYEGEWISRNNRYTALNDSIFVARGEDIYLDIEGPSGERVATYCDSIAPESACTSVQLHLQVTPSEFAAHWNAAQALCAPQVALAANSPFFFGKRLHAETRIELFKQATDTRPIELKNQGVRPRVFFGERWITSIFDLFEENVRYFPTLLAETTDEDPMAKLEAGQAPDLAELRLHNGTVYRWNRPIYDIPGGVPHLRVENRVLPAGPTIIDVLANAAFYYGAIRMLAHQDRPVWTKMSFAVCEENFNRAARDGIDAHLYWPGFGELSADELMLRHLLPLAHEGLRQWGVSDAVRERFLGVIEGRCTTGVNGAVWSTKAVEAFEAGGCTRSEALSRMLELYAVHMNSNEPVHTWPLP</sequence>
<dbReference type="EMBL" id="BAABFX010000009">
    <property type="protein sequence ID" value="GAA4387620.1"/>
    <property type="molecule type" value="Genomic_DNA"/>
</dbReference>
<protein>
    <submittedName>
        <fullName evidence="3">Glutamate-cysteine ligase family protein</fullName>
    </submittedName>
</protein>
<dbReference type="InterPro" id="IPR006336">
    <property type="entry name" value="GCS2"/>
</dbReference>
<feature type="region of interest" description="Disordered" evidence="2">
    <location>
        <begin position="1"/>
        <end position="22"/>
    </location>
</feature>
<dbReference type="InterPro" id="IPR014746">
    <property type="entry name" value="Gln_synth/guanido_kin_cat_dom"/>
</dbReference>
<dbReference type="GO" id="GO:0016874">
    <property type="term" value="F:ligase activity"/>
    <property type="evidence" value="ECO:0007669"/>
    <property type="project" value="UniProtKB-KW"/>
</dbReference>
<evidence type="ECO:0000313" key="4">
    <source>
        <dbReference type="Proteomes" id="UP001500390"/>
    </source>
</evidence>
<dbReference type="Proteomes" id="UP001500390">
    <property type="component" value="Unassembled WGS sequence"/>
</dbReference>
<evidence type="ECO:0000256" key="1">
    <source>
        <dbReference type="ARBA" id="ARBA00048819"/>
    </source>
</evidence>
<reference evidence="4" key="1">
    <citation type="journal article" date="2019" name="Int. J. Syst. Evol. Microbiol.">
        <title>The Global Catalogue of Microorganisms (GCM) 10K type strain sequencing project: providing services to taxonomists for standard genome sequencing and annotation.</title>
        <authorList>
            <consortium name="The Broad Institute Genomics Platform"/>
            <consortium name="The Broad Institute Genome Sequencing Center for Infectious Disease"/>
            <person name="Wu L."/>
            <person name="Ma J."/>
        </authorList>
    </citation>
    <scope>NUCLEOTIDE SEQUENCE [LARGE SCALE GENOMIC DNA]</scope>
    <source>
        <strain evidence="4">JCM 17738</strain>
    </source>
</reference>
<dbReference type="PANTHER" id="PTHR36510">
    <property type="entry name" value="GLUTAMATE--CYSTEINE LIGASE 2-RELATED"/>
    <property type="match status" value="1"/>
</dbReference>
<dbReference type="PIRSF" id="PIRSF012666">
    <property type="entry name" value="UCP012666"/>
    <property type="match status" value="1"/>
</dbReference>
<dbReference type="PANTHER" id="PTHR36510:SF3">
    <property type="entry name" value="CONSERVED PROTEIN"/>
    <property type="match status" value="1"/>
</dbReference>
<accession>A0ABP8JA63</accession>
<dbReference type="InterPro" id="IPR050141">
    <property type="entry name" value="GCL_type2/YbdK_subfam"/>
</dbReference>
<dbReference type="InterPro" id="IPR016602">
    <property type="entry name" value="UCP012666"/>
</dbReference>
<dbReference type="Gene3D" id="3.30.590.20">
    <property type="match status" value="1"/>
</dbReference>
<keyword evidence="4" id="KW-1185">Reference proteome</keyword>
<gene>
    <name evidence="3" type="ORF">GCM10023153_02150</name>
</gene>
<dbReference type="SUPFAM" id="SSF55931">
    <property type="entry name" value="Glutamine synthetase/guanido kinase"/>
    <property type="match status" value="1"/>
</dbReference>
<evidence type="ECO:0000313" key="3">
    <source>
        <dbReference type="EMBL" id="GAA4387620.1"/>
    </source>
</evidence>
<organism evidence="3 4">
    <name type="scientific">Ornithinibacter aureus</name>
    <dbReference type="NCBI Taxonomy" id="622664"/>
    <lineage>
        <taxon>Bacteria</taxon>
        <taxon>Bacillati</taxon>
        <taxon>Actinomycetota</taxon>
        <taxon>Actinomycetes</taxon>
        <taxon>Micrococcales</taxon>
        <taxon>Intrasporangiaceae</taxon>
        <taxon>Ornithinibacter</taxon>
    </lineage>
</organism>
<comment type="caution">
    <text evidence="3">The sequence shown here is derived from an EMBL/GenBank/DDBJ whole genome shotgun (WGS) entry which is preliminary data.</text>
</comment>
<keyword evidence="3" id="KW-0436">Ligase</keyword>
<comment type="catalytic activity">
    <reaction evidence="1">
        <text>L-cysteine + L-glutamate + ATP = gamma-L-glutamyl-L-cysteine + ADP + phosphate + H(+)</text>
        <dbReference type="Rhea" id="RHEA:13285"/>
        <dbReference type="ChEBI" id="CHEBI:15378"/>
        <dbReference type="ChEBI" id="CHEBI:29985"/>
        <dbReference type="ChEBI" id="CHEBI:30616"/>
        <dbReference type="ChEBI" id="CHEBI:35235"/>
        <dbReference type="ChEBI" id="CHEBI:43474"/>
        <dbReference type="ChEBI" id="CHEBI:58173"/>
        <dbReference type="ChEBI" id="CHEBI:456216"/>
        <dbReference type="EC" id="6.3.2.2"/>
    </reaction>
</comment>
<proteinExistence type="predicted"/>
<dbReference type="Pfam" id="PF04107">
    <property type="entry name" value="GCS2"/>
    <property type="match status" value="1"/>
</dbReference>
<evidence type="ECO:0000256" key="2">
    <source>
        <dbReference type="SAM" id="MobiDB-lite"/>
    </source>
</evidence>